<proteinExistence type="predicted"/>
<evidence type="ECO:0000313" key="2">
    <source>
        <dbReference type="WBParaSite" id="PgR168_g006_t01"/>
    </source>
</evidence>
<dbReference type="AlphaFoldDB" id="A0A915CGV0"/>
<accession>A0A915CGV0</accession>
<dbReference type="WBParaSite" id="PgR168_g006_t01">
    <property type="protein sequence ID" value="PgR168_g006_t01"/>
    <property type="gene ID" value="PgR168_g006"/>
</dbReference>
<organism evidence="1 2">
    <name type="scientific">Parascaris univalens</name>
    <name type="common">Nematode worm</name>
    <dbReference type="NCBI Taxonomy" id="6257"/>
    <lineage>
        <taxon>Eukaryota</taxon>
        <taxon>Metazoa</taxon>
        <taxon>Ecdysozoa</taxon>
        <taxon>Nematoda</taxon>
        <taxon>Chromadorea</taxon>
        <taxon>Rhabditida</taxon>
        <taxon>Spirurina</taxon>
        <taxon>Ascaridomorpha</taxon>
        <taxon>Ascaridoidea</taxon>
        <taxon>Ascarididae</taxon>
        <taxon>Parascaris</taxon>
    </lineage>
</organism>
<evidence type="ECO:0000313" key="1">
    <source>
        <dbReference type="Proteomes" id="UP000887569"/>
    </source>
</evidence>
<name>A0A915CGV0_PARUN</name>
<sequence length="108" mass="12667">MAQEVIDSMETMVAKAQANQGTQYLDVVQQTEEKELREDAMAVLRNAQMLKWTRFEYVCVRPPLTVVDWKKQCEERQRHNQNQRTVIPLIIRGHLEQCDLSAICATYR</sequence>
<reference evidence="2" key="1">
    <citation type="submission" date="2022-11" db="UniProtKB">
        <authorList>
            <consortium name="WormBaseParasite"/>
        </authorList>
    </citation>
    <scope>IDENTIFICATION</scope>
</reference>
<keyword evidence="1" id="KW-1185">Reference proteome</keyword>
<protein>
    <submittedName>
        <fullName evidence="2">Uncharacterized protein</fullName>
    </submittedName>
</protein>
<dbReference type="Proteomes" id="UP000887569">
    <property type="component" value="Unplaced"/>
</dbReference>